<feature type="transmembrane region" description="Helical" evidence="12">
    <location>
        <begin position="48"/>
        <end position="68"/>
    </location>
</feature>
<evidence type="ECO:0000256" key="12">
    <source>
        <dbReference type="SAM" id="Phobius"/>
    </source>
</evidence>
<feature type="transmembrane region" description="Helical" evidence="12">
    <location>
        <begin position="186"/>
        <end position="214"/>
    </location>
</feature>
<keyword evidence="8 12" id="KW-0812">Transmembrane</keyword>
<feature type="transmembrane region" description="Helical" evidence="12">
    <location>
        <begin position="89"/>
        <end position="107"/>
    </location>
</feature>
<comment type="subcellular location">
    <subcellularLocation>
        <location evidence="2">Membrane</location>
        <topology evidence="2">Multi-pass membrane protein</topology>
    </subcellularLocation>
</comment>
<evidence type="ECO:0000256" key="6">
    <source>
        <dbReference type="ARBA" id="ARBA00022679"/>
    </source>
</evidence>
<keyword evidence="10 12" id="KW-0472">Membrane</keyword>
<evidence type="ECO:0000256" key="3">
    <source>
        <dbReference type="ARBA" id="ARBA00010631"/>
    </source>
</evidence>
<evidence type="ECO:0000256" key="11">
    <source>
        <dbReference type="ARBA" id="ARBA00048134"/>
    </source>
</evidence>
<protein>
    <recommendedName>
        <fullName evidence="4">methanethiol S-methyltransferase</fullName>
        <ecNumber evidence="4">2.1.1.334</ecNumber>
    </recommendedName>
</protein>
<keyword evidence="6" id="KW-0808">Transferase</keyword>
<dbReference type="NCBIfam" id="NF045656">
    <property type="entry name" value="MeththiolMtaseMddA"/>
    <property type="match status" value="1"/>
</dbReference>
<feature type="transmembrane region" description="Helical" evidence="12">
    <location>
        <begin position="119"/>
        <end position="142"/>
    </location>
</feature>
<dbReference type="EMBL" id="CP013099">
    <property type="protein sequence ID" value="ALP54492.1"/>
    <property type="molecule type" value="Genomic_DNA"/>
</dbReference>
<dbReference type="STRING" id="1748243.Tel_15790"/>
<dbReference type="Proteomes" id="UP000055136">
    <property type="component" value="Chromosome"/>
</dbReference>
<evidence type="ECO:0000256" key="2">
    <source>
        <dbReference type="ARBA" id="ARBA00004141"/>
    </source>
</evidence>
<dbReference type="EC" id="2.1.1.334" evidence="4"/>
<dbReference type="PANTHER" id="PTHR31040">
    <property type="entry name" value="NURIM"/>
    <property type="match status" value="1"/>
</dbReference>
<dbReference type="GO" id="GO:0032259">
    <property type="term" value="P:methylation"/>
    <property type="evidence" value="ECO:0007669"/>
    <property type="project" value="UniProtKB-KW"/>
</dbReference>
<dbReference type="AlphaFoldDB" id="A0A0S2TH58"/>
<name>A0A0S2TH58_9GAMM</name>
<keyword evidence="14" id="KW-1185">Reference proteome</keyword>
<reference evidence="13" key="1">
    <citation type="submission" date="2015-10" db="EMBL/GenBank/DDBJ databases">
        <title>Description of Candidatus Tenderia electrophaga gen. nov, sp. nov., an Uncultivated Electroautotroph from a Biocathode Enrichment.</title>
        <authorList>
            <person name="Eddie B.J."/>
            <person name="Malanoski A.P."/>
            <person name="Wang Z."/>
            <person name="Hall R.J."/>
            <person name="Oh S.D."/>
            <person name="Heiner C."/>
            <person name="Lin B."/>
            <person name="Strycharz-Glaven S.M."/>
        </authorList>
    </citation>
    <scope>NUCLEOTIDE SEQUENCE [LARGE SCALE GENOMIC DNA]</scope>
    <source>
        <strain evidence="13">NRL1</strain>
    </source>
</reference>
<keyword evidence="5" id="KW-0489">Methyltransferase</keyword>
<evidence type="ECO:0000313" key="13">
    <source>
        <dbReference type="EMBL" id="ALP54492.1"/>
    </source>
</evidence>
<comment type="catalytic activity">
    <reaction evidence="11">
        <text>methanethiol + S-adenosyl-L-methionine = dimethyl sulfide + S-adenosyl-L-homocysteine + H(+)</text>
        <dbReference type="Rhea" id="RHEA:50428"/>
        <dbReference type="ChEBI" id="CHEBI:15378"/>
        <dbReference type="ChEBI" id="CHEBI:16007"/>
        <dbReference type="ChEBI" id="CHEBI:17437"/>
        <dbReference type="ChEBI" id="CHEBI:57856"/>
        <dbReference type="ChEBI" id="CHEBI:59789"/>
        <dbReference type="EC" id="2.1.1.334"/>
    </reaction>
</comment>
<feature type="transmembrane region" description="Helical" evidence="12">
    <location>
        <begin position="7"/>
        <end position="28"/>
    </location>
</feature>
<proteinExistence type="inferred from homology"/>
<organism evidence="13 14">
    <name type="scientific">Candidatus Tenderia electrophaga</name>
    <dbReference type="NCBI Taxonomy" id="1748243"/>
    <lineage>
        <taxon>Bacteria</taxon>
        <taxon>Pseudomonadati</taxon>
        <taxon>Pseudomonadota</taxon>
        <taxon>Gammaproteobacteria</taxon>
        <taxon>Candidatus Tenderiales</taxon>
        <taxon>Candidatus Tenderiaceae</taxon>
        <taxon>Candidatus Tenderia</taxon>
    </lineage>
</organism>
<evidence type="ECO:0000256" key="9">
    <source>
        <dbReference type="ARBA" id="ARBA00022989"/>
    </source>
</evidence>
<evidence type="ECO:0000256" key="5">
    <source>
        <dbReference type="ARBA" id="ARBA00022603"/>
    </source>
</evidence>
<dbReference type="GO" id="GO:0008168">
    <property type="term" value="F:methyltransferase activity"/>
    <property type="evidence" value="ECO:0007669"/>
    <property type="project" value="UniProtKB-KW"/>
</dbReference>
<dbReference type="Gene3D" id="1.20.120.1630">
    <property type="match status" value="1"/>
</dbReference>
<evidence type="ECO:0000256" key="7">
    <source>
        <dbReference type="ARBA" id="ARBA00022691"/>
    </source>
</evidence>
<comment type="similarity">
    <text evidence="3">Belongs to the nurim family.</text>
</comment>
<gene>
    <name evidence="13" type="ORF">Tel_15790</name>
</gene>
<evidence type="ECO:0000256" key="4">
    <source>
        <dbReference type="ARBA" id="ARBA00012149"/>
    </source>
</evidence>
<evidence type="ECO:0000256" key="10">
    <source>
        <dbReference type="ARBA" id="ARBA00023136"/>
    </source>
</evidence>
<evidence type="ECO:0000256" key="8">
    <source>
        <dbReference type="ARBA" id="ARBA00022692"/>
    </source>
</evidence>
<sequence length="257" mass="29489">MFKRITYFTYGVVCYALFFATFLYAIGWVGNLFVPTSIDAPRTAGQTLADALLINILLLTLFAVQHSVMARPAFKRAWTRIVPTPLERSTYVLFSSAALIALFYWWQPLGGVIWRVQHPVGAGLLLSGFLLGWMVVLVSTFLINHFDLFGLRQVWLYLVGKPYQPLAFKTPWLYKYVRHPLYVGWLLAFWCTPTMTAAHLLFALMTTAYILVAIRLEERDLVKAHVEYEDYRRRVPMLVPRLKSTEPGRPDYAGDNA</sequence>
<accession>A0A0S2TH58</accession>
<keyword evidence="9 12" id="KW-1133">Transmembrane helix</keyword>
<keyword evidence="7" id="KW-0949">S-adenosyl-L-methionine</keyword>
<dbReference type="InterPro" id="IPR054700">
    <property type="entry name" value="MddA"/>
</dbReference>
<evidence type="ECO:0000256" key="1">
    <source>
        <dbReference type="ARBA" id="ARBA00002096"/>
    </source>
</evidence>
<dbReference type="GO" id="GO:0016020">
    <property type="term" value="C:membrane"/>
    <property type="evidence" value="ECO:0007669"/>
    <property type="project" value="UniProtKB-SubCell"/>
</dbReference>
<dbReference type="InterPro" id="IPR033580">
    <property type="entry name" value="Nurim-like"/>
</dbReference>
<dbReference type="KEGG" id="tee:Tel_15790"/>
<evidence type="ECO:0000313" key="14">
    <source>
        <dbReference type="Proteomes" id="UP000055136"/>
    </source>
</evidence>
<dbReference type="PANTHER" id="PTHR31040:SF1">
    <property type="entry name" value="NURIM"/>
    <property type="match status" value="1"/>
</dbReference>
<comment type="function">
    <text evidence="1">Catalyzes the methylation of methanethiol (MeSH) to yield dimethylsulphide (DMS).</text>
</comment>